<name>A0ABN2FYP2_9MICO</name>
<feature type="transmembrane region" description="Helical" evidence="1">
    <location>
        <begin position="18"/>
        <end position="37"/>
    </location>
</feature>
<keyword evidence="1" id="KW-0472">Membrane</keyword>
<evidence type="ECO:0000313" key="2">
    <source>
        <dbReference type="EMBL" id="GAA1661616.1"/>
    </source>
</evidence>
<dbReference type="EMBL" id="BAAAPK010000001">
    <property type="protein sequence ID" value="GAA1661616.1"/>
    <property type="molecule type" value="Genomic_DNA"/>
</dbReference>
<proteinExistence type="predicted"/>
<protein>
    <recommendedName>
        <fullName evidence="4">LPXTG cell wall anchor domain-containing protein</fullName>
    </recommendedName>
</protein>
<evidence type="ECO:0008006" key="4">
    <source>
        <dbReference type="Google" id="ProtNLM"/>
    </source>
</evidence>
<evidence type="ECO:0000256" key="1">
    <source>
        <dbReference type="SAM" id="Phobius"/>
    </source>
</evidence>
<evidence type="ECO:0000313" key="3">
    <source>
        <dbReference type="Proteomes" id="UP001500596"/>
    </source>
</evidence>
<gene>
    <name evidence="2" type="ORF">GCM10009807_01600</name>
</gene>
<reference evidence="2 3" key="1">
    <citation type="journal article" date="2019" name="Int. J. Syst. Evol. Microbiol.">
        <title>The Global Catalogue of Microorganisms (GCM) 10K type strain sequencing project: providing services to taxonomists for standard genome sequencing and annotation.</title>
        <authorList>
            <consortium name="The Broad Institute Genomics Platform"/>
            <consortium name="The Broad Institute Genome Sequencing Center for Infectious Disease"/>
            <person name="Wu L."/>
            <person name="Ma J."/>
        </authorList>
    </citation>
    <scope>NUCLEOTIDE SEQUENCE [LARGE SCALE GENOMIC DNA]</scope>
    <source>
        <strain evidence="2 3">JCM 15575</strain>
    </source>
</reference>
<feature type="transmembrane region" description="Helical" evidence="1">
    <location>
        <begin position="68"/>
        <end position="93"/>
    </location>
</feature>
<keyword evidence="1" id="KW-0812">Transmembrane</keyword>
<accession>A0ABN2FYP2</accession>
<keyword evidence="1" id="KW-1133">Transmembrane helix</keyword>
<sequence>MIDLGHNGAVPPIDQGTILPNLLFGVLAVGIGIVVVLRRRSLFRSTVRDLKVVSRVASRAVGRSSSPLWVGAAGAVFIGVGLLMIGAALAGLVQLAA</sequence>
<organism evidence="2 3">
    <name type="scientific">Microbacterium lacus</name>
    <dbReference type="NCBI Taxonomy" id="415217"/>
    <lineage>
        <taxon>Bacteria</taxon>
        <taxon>Bacillati</taxon>
        <taxon>Actinomycetota</taxon>
        <taxon>Actinomycetes</taxon>
        <taxon>Micrococcales</taxon>
        <taxon>Microbacteriaceae</taxon>
        <taxon>Microbacterium</taxon>
    </lineage>
</organism>
<keyword evidence="3" id="KW-1185">Reference proteome</keyword>
<dbReference type="Proteomes" id="UP001500596">
    <property type="component" value="Unassembled WGS sequence"/>
</dbReference>
<comment type="caution">
    <text evidence="2">The sequence shown here is derived from an EMBL/GenBank/DDBJ whole genome shotgun (WGS) entry which is preliminary data.</text>
</comment>